<protein>
    <submittedName>
        <fullName evidence="7">Ferredoxin</fullName>
    </submittedName>
</protein>
<sequence>MAKYKVVIDREACISCNSAPSLCPEVFYLDPTDYKNRVQRSYEVSFDGKTSTGIIPEELYECAKTGADSCPVGAIKIERGD</sequence>
<gene>
    <name evidence="7" type="ORF">IG193_01715</name>
</gene>
<dbReference type="InParanoid" id="A0A7L9FK76"/>
<evidence type="ECO:0000256" key="5">
    <source>
        <dbReference type="ARBA" id="ARBA00023014"/>
    </source>
</evidence>
<keyword evidence="3" id="KW-0249">Electron transport</keyword>
<dbReference type="GO" id="GO:0046872">
    <property type="term" value="F:metal ion binding"/>
    <property type="evidence" value="ECO:0007669"/>
    <property type="project" value="UniProtKB-KW"/>
</dbReference>
<evidence type="ECO:0000313" key="7">
    <source>
        <dbReference type="EMBL" id="QOJ79205.1"/>
    </source>
</evidence>
<dbReference type="Gene3D" id="3.30.70.20">
    <property type="match status" value="1"/>
</dbReference>
<dbReference type="RefSeq" id="WP_192819177.1">
    <property type="nucleotide sequence ID" value="NZ_CP062310.1"/>
</dbReference>
<name>A0A7L9FK76_9CREN</name>
<feature type="domain" description="4Fe-4S ferredoxin-type" evidence="6">
    <location>
        <begin position="4"/>
        <end position="32"/>
    </location>
</feature>
<accession>A0A7L9FK76</accession>
<organism evidence="7 8">
    <name type="scientific">Infirmifilum lucidum</name>
    <dbReference type="NCBI Taxonomy" id="2776706"/>
    <lineage>
        <taxon>Archaea</taxon>
        <taxon>Thermoproteota</taxon>
        <taxon>Thermoprotei</taxon>
        <taxon>Thermofilales</taxon>
        <taxon>Thermofilaceae</taxon>
        <taxon>Infirmifilum</taxon>
    </lineage>
</organism>
<dbReference type="SUPFAM" id="SSF54862">
    <property type="entry name" value="4Fe-4S ferredoxins"/>
    <property type="match status" value="1"/>
</dbReference>
<keyword evidence="4" id="KW-0408">Iron</keyword>
<dbReference type="InterPro" id="IPR017896">
    <property type="entry name" value="4Fe4S_Fe-S-bd"/>
</dbReference>
<keyword evidence="1" id="KW-0813">Transport</keyword>
<dbReference type="PANTHER" id="PTHR36923">
    <property type="entry name" value="FERREDOXIN"/>
    <property type="match status" value="1"/>
</dbReference>
<keyword evidence="2" id="KW-0479">Metal-binding</keyword>
<evidence type="ECO:0000256" key="4">
    <source>
        <dbReference type="ARBA" id="ARBA00023004"/>
    </source>
</evidence>
<dbReference type="KEGG" id="thel:IG193_01715"/>
<dbReference type="Proteomes" id="UP000594121">
    <property type="component" value="Chromosome"/>
</dbReference>
<proteinExistence type="predicted"/>
<evidence type="ECO:0000313" key="8">
    <source>
        <dbReference type="Proteomes" id="UP000594121"/>
    </source>
</evidence>
<dbReference type="PANTHER" id="PTHR36923:SF3">
    <property type="entry name" value="FERREDOXIN"/>
    <property type="match status" value="1"/>
</dbReference>
<dbReference type="EMBL" id="CP062310">
    <property type="protein sequence ID" value="QOJ79205.1"/>
    <property type="molecule type" value="Genomic_DNA"/>
</dbReference>
<evidence type="ECO:0000259" key="6">
    <source>
        <dbReference type="PROSITE" id="PS51379"/>
    </source>
</evidence>
<dbReference type="GeneID" id="59148573"/>
<dbReference type="PROSITE" id="PS51379">
    <property type="entry name" value="4FE4S_FER_2"/>
    <property type="match status" value="1"/>
</dbReference>
<evidence type="ECO:0000256" key="3">
    <source>
        <dbReference type="ARBA" id="ARBA00022982"/>
    </source>
</evidence>
<dbReference type="Pfam" id="PF13459">
    <property type="entry name" value="Fer4_15"/>
    <property type="match status" value="1"/>
</dbReference>
<dbReference type="AlphaFoldDB" id="A0A7L9FK76"/>
<evidence type="ECO:0000256" key="1">
    <source>
        <dbReference type="ARBA" id="ARBA00022448"/>
    </source>
</evidence>
<keyword evidence="8" id="KW-1185">Reference proteome</keyword>
<dbReference type="GO" id="GO:0051536">
    <property type="term" value="F:iron-sulfur cluster binding"/>
    <property type="evidence" value="ECO:0007669"/>
    <property type="project" value="UniProtKB-KW"/>
</dbReference>
<dbReference type="InterPro" id="IPR051269">
    <property type="entry name" value="Fe-S_cluster_ET"/>
</dbReference>
<keyword evidence="5" id="KW-0411">Iron-sulfur</keyword>
<evidence type="ECO:0000256" key="2">
    <source>
        <dbReference type="ARBA" id="ARBA00022723"/>
    </source>
</evidence>
<reference evidence="7 8" key="1">
    <citation type="submission" date="2020-10" db="EMBL/GenBank/DDBJ databases">
        <title>Thermofilum lucidum 3507LT sp. nov. a novel member of Thermofilaceae family isolated from Chile hot spring, and proposal of description order Thermofilales.</title>
        <authorList>
            <person name="Zayulina K.S."/>
            <person name="Elcheninov A.G."/>
            <person name="Toshchakov S.V."/>
            <person name="Kublanov I.V."/>
        </authorList>
    </citation>
    <scope>NUCLEOTIDE SEQUENCE [LARGE SCALE GENOMIC DNA]</scope>
    <source>
        <strain evidence="7 8">3507LT</strain>
    </source>
</reference>